<organism evidence="1 2">
    <name type="scientific">Salinomyces thailandicus</name>
    <dbReference type="NCBI Taxonomy" id="706561"/>
    <lineage>
        <taxon>Eukaryota</taxon>
        <taxon>Fungi</taxon>
        <taxon>Dikarya</taxon>
        <taxon>Ascomycota</taxon>
        <taxon>Pezizomycotina</taxon>
        <taxon>Dothideomycetes</taxon>
        <taxon>Dothideomycetidae</taxon>
        <taxon>Mycosphaerellales</taxon>
        <taxon>Teratosphaeriaceae</taxon>
        <taxon>Salinomyces</taxon>
    </lineage>
</organism>
<dbReference type="Proteomes" id="UP000308549">
    <property type="component" value="Unassembled WGS sequence"/>
</dbReference>
<dbReference type="Gene3D" id="3.90.1720.30">
    <property type="entry name" value="PPPDE domains"/>
    <property type="match status" value="1"/>
</dbReference>
<accession>A0A4U0TIT9</accession>
<dbReference type="EMBL" id="NAJL01000107">
    <property type="protein sequence ID" value="TKA21710.1"/>
    <property type="molecule type" value="Genomic_DNA"/>
</dbReference>
<name>A0A4U0TIT9_9PEZI</name>
<dbReference type="OrthoDB" id="412286at2759"/>
<gene>
    <name evidence="1" type="ORF">B0A50_08792</name>
</gene>
<protein>
    <submittedName>
        <fullName evidence="1">Uncharacterized protein</fullName>
    </submittedName>
</protein>
<evidence type="ECO:0000313" key="2">
    <source>
        <dbReference type="Proteomes" id="UP000308549"/>
    </source>
</evidence>
<evidence type="ECO:0000313" key="1">
    <source>
        <dbReference type="EMBL" id="TKA21710.1"/>
    </source>
</evidence>
<proteinExistence type="predicted"/>
<comment type="caution">
    <text evidence="1">The sequence shown here is derived from an EMBL/GenBank/DDBJ whole genome shotgun (WGS) entry which is preliminary data.</text>
</comment>
<dbReference type="InterPro" id="IPR042266">
    <property type="entry name" value="PPPDE_sf"/>
</dbReference>
<sequence>MFGVVGSVKCGPILEYPLIEQNLQREVRPVYIKIRKVRGKRGWLSRRIGRYIAAEPTPEGLGHHAIQVGDYAYELHTDEANQKYLIVQRLTGEQIWTSTVKHAVVGYTDLSDEDIQVMSIKVQSWMRSRRGGRYHVIHNNCQDFTRELQRRLPVSSGGTDSEAASLNSSTTVCEKCSSKESFEKDGVQVSTMSVTTLPDGV</sequence>
<reference evidence="1 2" key="1">
    <citation type="submission" date="2017-03" db="EMBL/GenBank/DDBJ databases">
        <title>Genomes of endolithic fungi from Antarctica.</title>
        <authorList>
            <person name="Coleine C."/>
            <person name="Masonjones S."/>
            <person name="Stajich J.E."/>
        </authorList>
    </citation>
    <scope>NUCLEOTIDE SEQUENCE [LARGE SCALE GENOMIC DNA]</scope>
    <source>
        <strain evidence="1 2">CCFEE 6315</strain>
    </source>
</reference>
<keyword evidence="2" id="KW-1185">Reference proteome</keyword>
<dbReference type="AlphaFoldDB" id="A0A4U0TIT9"/>